<evidence type="ECO:0000313" key="6">
    <source>
        <dbReference type="EMBL" id="UXD87297.1"/>
    </source>
</evidence>
<keyword evidence="3" id="KW-0597">Phosphoprotein</keyword>
<feature type="modified residue" description="4-aspartylphosphate" evidence="3">
    <location>
        <position position="205"/>
    </location>
</feature>
<reference evidence="7" key="1">
    <citation type="submission" date="2020-06" db="EMBL/GenBank/DDBJ databases">
        <title>Thalassolituus marinus alknpb1M-1, a hydrocarbon-degrading bacterium isolated from the deep-sea overlying water using an in-situ strategy from the South China Sea basin.</title>
        <authorList>
            <person name="Dong C."/>
            <person name="Chen Y."/>
            <person name="Shao Z."/>
        </authorList>
    </citation>
    <scope>NUCLEOTIDE SEQUENCE [LARGE SCALE GENOMIC DNA]</scope>
    <source>
        <strain evidence="7">alknpb1M-1</strain>
    </source>
</reference>
<dbReference type="InterPro" id="IPR043128">
    <property type="entry name" value="Rev_trsase/Diguanyl_cyclase"/>
</dbReference>
<dbReference type="RefSeq" id="WP_260999218.1">
    <property type="nucleotide sequence ID" value="NZ_CP054475.1"/>
</dbReference>
<evidence type="ECO:0000313" key="7">
    <source>
        <dbReference type="Proteomes" id="UP001065322"/>
    </source>
</evidence>
<dbReference type="InterPro" id="IPR050469">
    <property type="entry name" value="Diguanylate_Cyclase"/>
</dbReference>
<dbReference type="Pfam" id="PF00072">
    <property type="entry name" value="Response_reg"/>
    <property type="match status" value="1"/>
</dbReference>
<dbReference type="PROSITE" id="PS50887">
    <property type="entry name" value="GGDEF"/>
    <property type="match status" value="1"/>
</dbReference>
<evidence type="ECO:0000256" key="2">
    <source>
        <dbReference type="ARBA" id="ARBA00034247"/>
    </source>
</evidence>
<dbReference type="PROSITE" id="PS50110">
    <property type="entry name" value="RESPONSE_REGULATORY"/>
    <property type="match status" value="1"/>
</dbReference>
<dbReference type="InterPro" id="IPR011006">
    <property type="entry name" value="CheY-like_superfamily"/>
</dbReference>
<dbReference type="PANTHER" id="PTHR45138">
    <property type="entry name" value="REGULATORY COMPONENTS OF SENSORY TRANSDUCTION SYSTEM"/>
    <property type="match status" value="1"/>
</dbReference>
<comment type="catalytic activity">
    <reaction evidence="2">
        <text>2 GTP = 3',3'-c-di-GMP + 2 diphosphate</text>
        <dbReference type="Rhea" id="RHEA:24898"/>
        <dbReference type="ChEBI" id="CHEBI:33019"/>
        <dbReference type="ChEBI" id="CHEBI:37565"/>
        <dbReference type="ChEBI" id="CHEBI:58805"/>
        <dbReference type="EC" id="2.7.7.65"/>
    </reaction>
</comment>
<dbReference type="NCBIfam" id="TIGR00254">
    <property type="entry name" value="GGDEF"/>
    <property type="match status" value="1"/>
</dbReference>
<dbReference type="SUPFAM" id="SSF52172">
    <property type="entry name" value="CheY-like"/>
    <property type="match status" value="2"/>
</dbReference>
<dbReference type="SUPFAM" id="SSF55073">
    <property type="entry name" value="Nucleotide cyclase"/>
    <property type="match status" value="1"/>
</dbReference>
<evidence type="ECO:0000256" key="1">
    <source>
        <dbReference type="ARBA" id="ARBA00012528"/>
    </source>
</evidence>
<dbReference type="SMART" id="SM00448">
    <property type="entry name" value="REC"/>
    <property type="match status" value="1"/>
</dbReference>
<protein>
    <recommendedName>
        <fullName evidence="1">diguanylate cyclase</fullName>
        <ecNumber evidence="1">2.7.7.65</ecNumber>
    </recommendedName>
</protein>
<dbReference type="Gene3D" id="3.30.70.270">
    <property type="match status" value="1"/>
</dbReference>
<evidence type="ECO:0000259" key="5">
    <source>
        <dbReference type="PROSITE" id="PS50887"/>
    </source>
</evidence>
<proteinExistence type="predicted"/>
<dbReference type="Pfam" id="PF00990">
    <property type="entry name" value="GGDEF"/>
    <property type="match status" value="1"/>
</dbReference>
<name>A0ABY6A9F0_9GAMM</name>
<dbReference type="InterPro" id="IPR029787">
    <property type="entry name" value="Nucleotide_cyclase"/>
</dbReference>
<dbReference type="CDD" id="cd01949">
    <property type="entry name" value="GGDEF"/>
    <property type="match status" value="1"/>
</dbReference>
<dbReference type="Gene3D" id="3.40.50.2300">
    <property type="match status" value="2"/>
</dbReference>
<sequence length="446" mass="49897">MTDEINNPGIKRLLAEIPLLNRRIQHYQPGMPITILTFGTGTVPPSLAEKICAAGYRLKEVESISHLLHHEGNNTCALIVNLDSLNNKQQQRVLQLAQQNLHLPVLAISTASGLEERMVAIRMGAQAFITTPVNDDQVLAEINALTERYERDPYQVLIVDDQPSVAEFLSSTLQEAGFHTHVITKPMTELMPYLQNHIPDLILLDLYMPGINGQEIAGVIRQQDNLISVPIVFLSNEISPKVQVQAMCTGADVFLSKPVQPVDLLFAVESRIRRGRMVRNLVTRDSLTALLNRRESMRRLQEEVLRCQRYGNKLCVALLDLDRFKRINDTYGHAVGDRVIKHFSLQLKDSLRDGDIIGRIGGEEFIVVLPETTLAVARRTFERLAEELREKPFSDFSYSFSGGLVRCLPGVMEDALLEQADVALYEAKAAGRDRVVCVDHPVSGHG</sequence>
<evidence type="ECO:0000259" key="4">
    <source>
        <dbReference type="PROSITE" id="PS50110"/>
    </source>
</evidence>
<evidence type="ECO:0000256" key="3">
    <source>
        <dbReference type="PROSITE-ProRule" id="PRU00169"/>
    </source>
</evidence>
<feature type="domain" description="GGDEF" evidence="5">
    <location>
        <begin position="312"/>
        <end position="440"/>
    </location>
</feature>
<keyword evidence="7" id="KW-1185">Reference proteome</keyword>
<dbReference type="PANTHER" id="PTHR45138:SF9">
    <property type="entry name" value="DIGUANYLATE CYCLASE DGCM-RELATED"/>
    <property type="match status" value="1"/>
</dbReference>
<accession>A0ABY6A9F0</accession>
<dbReference type="InterPro" id="IPR001789">
    <property type="entry name" value="Sig_transdc_resp-reg_receiver"/>
</dbReference>
<dbReference type="InterPro" id="IPR000160">
    <property type="entry name" value="GGDEF_dom"/>
</dbReference>
<organism evidence="6 7">
    <name type="scientific">Thalassolituus hydrocarboniclasticus</name>
    <dbReference type="NCBI Taxonomy" id="2742796"/>
    <lineage>
        <taxon>Bacteria</taxon>
        <taxon>Pseudomonadati</taxon>
        <taxon>Pseudomonadota</taxon>
        <taxon>Gammaproteobacteria</taxon>
        <taxon>Oceanospirillales</taxon>
        <taxon>Oceanospirillaceae</taxon>
        <taxon>Thalassolituus</taxon>
    </lineage>
</organism>
<dbReference type="EMBL" id="CP054475">
    <property type="protein sequence ID" value="UXD87297.1"/>
    <property type="molecule type" value="Genomic_DNA"/>
</dbReference>
<dbReference type="Proteomes" id="UP001065322">
    <property type="component" value="Chromosome"/>
</dbReference>
<feature type="domain" description="Response regulatory" evidence="4">
    <location>
        <begin position="155"/>
        <end position="272"/>
    </location>
</feature>
<gene>
    <name evidence="6" type="ORF">HUF19_07585</name>
</gene>
<dbReference type="SMART" id="SM00267">
    <property type="entry name" value="GGDEF"/>
    <property type="match status" value="1"/>
</dbReference>
<dbReference type="EC" id="2.7.7.65" evidence="1"/>